<dbReference type="InterPro" id="IPR056196">
    <property type="entry name" value="Mmc1_C"/>
</dbReference>
<evidence type="ECO:0000259" key="2">
    <source>
        <dbReference type="Pfam" id="PF23868"/>
    </source>
</evidence>
<dbReference type="EMBL" id="ML122280">
    <property type="protein sequence ID" value="RPD57636.1"/>
    <property type="molecule type" value="Genomic_DNA"/>
</dbReference>
<sequence length="676" mass="72973">MPTCLASSGGLLRSSTQHHSSHAVALATCARRCRAPGSVRLASTTGTNKHEEQRAHVLTVLHKTTSLLPRVLPSTKVDLKGAPLRESLGFWEEVLGKVYEDLTPSSDKREKDVVRVAVYGTDWMSGANELVTALLEDPFVSEEQKRTLRSRWKTQSKGSRSVKIQYGTSPSADGDVVHVQSSWLQNFGVPIEVTEFAPSSTGVPPDAETAKALFTADVPIILCNPISTPVPTISTSPTLPVSRENTILAVLSPSPTHPATTAHGSQAEGLVTHESLRVVFVDPVRALHGLEMLDEDVPSPIDVQRYQDDVSGSNVSSITRTVKEILAQTVGDSLNVPPSAQVVAVHAQTGRALIADALATARVVLRKAELQADAVLTATSALRGQMEEAKAKVHLEVFGVEGKDGDEIAKAVAQAKKSVQPTMDALQWYKLFWRVDDVREVVTAAVDRAWCRDLERKLVFHAGRLAALQTTFTESANSLCRSFPPASAYHSPVLQNTLARLAAAPSYPITATALTGPLHARQSQLGFPTERLHASAQRAVVGMSGSVLGGFGIAWAGWAKELQLLGGLVDIGMSTETALGVGMLTAAVGMRWAVGRWEKAKRQWWKNWSRIGEGLDRDLKATLAQTMDDHVVVVSEAACSGLEGLVGRRRAEVEQLQDEVQSLETELVRRRVETSN</sequence>
<evidence type="ECO:0000313" key="4">
    <source>
        <dbReference type="Proteomes" id="UP000313359"/>
    </source>
</evidence>
<keyword evidence="4" id="KW-1185">Reference proteome</keyword>
<feature type="domain" description="Mmc1 C-terminal" evidence="2">
    <location>
        <begin position="423"/>
        <end position="607"/>
    </location>
</feature>
<feature type="coiled-coil region" evidence="1">
    <location>
        <begin position="646"/>
        <end position="673"/>
    </location>
</feature>
<proteinExistence type="predicted"/>
<dbReference type="STRING" id="1328759.A0A5C2S8J5"/>
<gene>
    <name evidence="3" type="ORF">L227DRAFT_552080</name>
</gene>
<name>A0A5C2S8J5_9APHY</name>
<keyword evidence="1" id="KW-0175">Coiled coil</keyword>
<dbReference type="PANTHER" id="PTHR38644">
    <property type="entry name" value="EXPRESSED PROTEIN"/>
    <property type="match status" value="1"/>
</dbReference>
<dbReference type="PANTHER" id="PTHR38644:SF1">
    <property type="entry name" value="EXPRESSED PROTEIN"/>
    <property type="match status" value="1"/>
</dbReference>
<evidence type="ECO:0000256" key="1">
    <source>
        <dbReference type="SAM" id="Coils"/>
    </source>
</evidence>
<reference evidence="3" key="1">
    <citation type="journal article" date="2018" name="Genome Biol. Evol.">
        <title>Genomics and development of Lentinus tigrinus, a white-rot wood-decaying mushroom with dimorphic fruiting bodies.</title>
        <authorList>
            <person name="Wu B."/>
            <person name="Xu Z."/>
            <person name="Knudson A."/>
            <person name="Carlson A."/>
            <person name="Chen N."/>
            <person name="Kovaka S."/>
            <person name="LaButti K."/>
            <person name="Lipzen A."/>
            <person name="Pennachio C."/>
            <person name="Riley R."/>
            <person name="Schakwitz W."/>
            <person name="Umezawa K."/>
            <person name="Ohm R.A."/>
            <person name="Grigoriev I.V."/>
            <person name="Nagy L.G."/>
            <person name="Gibbons J."/>
            <person name="Hibbett D."/>
        </authorList>
    </citation>
    <scope>NUCLEOTIDE SEQUENCE [LARGE SCALE GENOMIC DNA]</scope>
    <source>
        <strain evidence="3">ALCF2SS1-6</strain>
    </source>
</reference>
<dbReference type="AlphaFoldDB" id="A0A5C2S8J5"/>
<accession>A0A5C2S8J5</accession>
<evidence type="ECO:0000313" key="3">
    <source>
        <dbReference type="EMBL" id="RPD57636.1"/>
    </source>
</evidence>
<dbReference type="Proteomes" id="UP000313359">
    <property type="component" value="Unassembled WGS sequence"/>
</dbReference>
<dbReference type="Pfam" id="PF23868">
    <property type="entry name" value="Mmc1_C"/>
    <property type="match status" value="1"/>
</dbReference>
<protein>
    <recommendedName>
        <fullName evidence="2">Mmc1 C-terminal domain-containing protein</fullName>
    </recommendedName>
</protein>
<organism evidence="3 4">
    <name type="scientific">Lentinus tigrinus ALCF2SS1-6</name>
    <dbReference type="NCBI Taxonomy" id="1328759"/>
    <lineage>
        <taxon>Eukaryota</taxon>
        <taxon>Fungi</taxon>
        <taxon>Dikarya</taxon>
        <taxon>Basidiomycota</taxon>
        <taxon>Agaricomycotina</taxon>
        <taxon>Agaricomycetes</taxon>
        <taxon>Polyporales</taxon>
        <taxon>Polyporaceae</taxon>
        <taxon>Lentinus</taxon>
    </lineage>
</organism>
<dbReference type="OrthoDB" id="5319015at2759"/>